<evidence type="ECO:0000313" key="1">
    <source>
        <dbReference type="EMBL" id="EJN56975.1"/>
    </source>
</evidence>
<dbReference type="Proteomes" id="UP000007813">
    <property type="component" value="Unassembled WGS sequence"/>
</dbReference>
<gene>
    <name evidence="1" type="ORF">HSB1_47920</name>
</gene>
<reference evidence="1 2" key="1">
    <citation type="journal article" date="2012" name="J. Bacteriol.">
        <title>Draft Genome Sequence of the Extremely Halophilic Archaeon Halogranum salarium B-1T.</title>
        <authorList>
            <person name="Kim K.K."/>
            <person name="Lee K.C."/>
            <person name="Lee J.S."/>
        </authorList>
    </citation>
    <scope>NUCLEOTIDE SEQUENCE [LARGE SCALE GENOMIC DNA]</scope>
    <source>
        <strain evidence="1 2">B-1</strain>
    </source>
</reference>
<dbReference type="AlphaFoldDB" id="J2Z8N0"/>
<dbReference type="EMBL" id="ALJD01000017">
    <property type="protein sequence ID" value="EJN56975.1"/>
    <property type="molecule type" value="Genomic_DNA"/>
</dbReference>
<evidence type="ECO:0000313" key="2">
    <source>
        <dbReference type="Proteomes" id="UP000007813"/>
    </source>
</evidence>
<name>J2Z8N0_9EURY</name>
<comment type="caution">
    <text evidence="1">The sequence shown here is derived from an EMBL/GenBank/DDBJ whole genome shotgun (WGS) entry which is preliminary data.</text>
</comment>
<proteinExistence type="predicted"/>
<protein>
    <submittedName>
        <fullName evidence="1">Uncharacterized protein</fullName>
    </submittedName>
</protein>
<accession>J2Z8N0</accession>
<organism evidence="1 2">
    <name type="scientific">Halogranum salarium B-1</name>
    <dbReference type="NCBI Taxonomy" id="1210908"/>
    <lineage>
        <taxon>Archaea</taxon>
        <taxon>Methanobacteriati</taxon>
        <taxon>Methanobacteriota</taxon>
        <taxon>Stenosarchaea group</taxon>
        <taxon>Halobacteria</taxon>
        <taxon>Halobacteriales</taxon>
        <taxon>Haloferacaceae</taxon>
    </lineage>
</organism>
<sequence>MHNDEVTRRQPQVNLKDPDECELRSWLSLVRELNDSPCY</sequence>